<gene>
    <name evidence="9" type="ORF">WJX73_004272</name>
</gene>
<dbReference type="InterPro" id="IPR001969">
    <property type="entry name" value="Aspartic_peptidase_AS"/>
</dbReference>
<feature type="disulfide bond" evidence="6">
    <location>
        <begin position="258"/>
        <end position="304"/>
    </location>
</feature>
<dbReference type="PANTHER" id="PTHR47966:SF51">
    <property type="entry name" value="BETA-SITE APP-CLEAVING ENZYME, ISOFORM A-RELATED"/>
    <property type="match status" value="1"/>
</dbReference>
<keyword evidence="2 7" id="KW-0645">Protease</keyword>
<organism evidence="9 10">
    <name type="scientific">Symbiochloris irregularis</name>
    <dbReference type="NCBI Taxonomy" id="706552"/>
    <lineage>
        <taxon>Eukaryota</taxon>
        <taxon>Viridiplantae</taxon>
        <taxon>Chlorophyta</taxon>
        <taxon>core chlorophytes</taxon>
        <taxon>Trebouxiophyceae</taxon>
        <taxon>Trebouxiales</taxon>
        <taxon>Trebouxiaceae</taxon>
        <taxon>Symbiochloris</taxon>
    </lineage>
</organism>
<dbReference type="GO" id="GO:0004190">
    <property type="term" value="F:aspartic-type endopeptidase activity"/>
    <property type="evidence" value="ECO:0007669"/>
    <property type="project" value="UniProtKB-KW"/>
</dbReference>
<comment type="caution">
    <text evidence="9">The sequence shown here is derived from an EMBL/GenBank/DDBJ whole genome shotgun (WGS) entry which is preliminary data.</text>
</comment>
<feature type="disulfide bond" evidence="6">
    <location>
        <begin position="47"/>
        <end position="52"/>
    </location>
</feature>
<evidence type="ECO:0000256" key="1">
    <source>
        <dbReference type="ARBA" id="ARBA00007447"/>
    </source>
</evidence>
<evidence type="ECO:0000313" key="9">
    <source>
        <dbReference type="EMBL" id="KAK9801921.1"/>
    </source>
</evidence>
<dbReference type="GO" id="GO:0006508">
    <property type="term" value="P:proteolysis"/>
    <property type="evidence" value="ECO:0007669"/>
    <property type="project" value="UniProtKB-KW"/>
</dbReference>
<feature type="active site" evidence="5">
    <location>
        <position position="222"/>
    </location>
</feature>
<evidence type="ECO:0000256" key="7">
    <source>
        <dbReference type="RuleBase" id="RU000454"/>
    </source>
</evidence>
<reference evidence="9 10" key="1">
    <citation type="journal article" date="2024" name="Nat. Commun.">
        <title>Phylogenomics reveals the evolutionary origins of lichenization in chlorophyte algae.</title>
        <authorList>
            <person name="Puginier C."/>
            <person name="Libourel C."/>
            <person name="Otte J."/>
            <person name="Skaloud P."/>
            <person name="Haon M."/>
            <person name="Grisel S."/>
            <person name="Petersen M."/>
            <person name="Berrin J.G."/>
            <person name="Delaux P.M."/>
            <person name="Dal Grande F."/>
            <person name="Keller J."/>
        </authorList>
    </citation>
    <scope>NUCLEOTIDE SEQUENCE [LARGE SCALE GENOMIC DNA]</scope>
    <source>
        <strain evidence="9 10">SAG 2036</strain>
    </source>
</reference>
<dbReference type="InterPro" id="IPR034164">
    <property type="entry name" value="Pepsin-like_dom"/>
</dbReference>
<keyword evidence="6" id="KW-1015">Disulfide bond</keyword>
<evidence type="ECO:0000256" key="6">
    <source>
        <dbReference type="PIRSR" id="PIRSR601461-2"/>
    </source>
</evidence>
<dbReference type="Gene3D" id="2.40.70.10">
    <property type="entry name" value="Acid Proteases"/>
    <property type="match status" value="2"/>
</dbReference>
<dbReference type="EMBL" id="JALJOQ010000074">
    <property type="protein sequence ID" value="KAK9801921.1"/>
    <property type="molecule type" value="Genomic_DNA"/>
</dbReference>
<dbReference type="AlphaFoldDB" id="A0AAW1P153"/>
<dbReference type="InterPro" id="IPR033121">
    <property type="entry name" value="PEPTIDASE_A1"/>
</dbReference>
<dbReference type="SUPFAM" id="SSF50630">
    <property type="entry name" value="Acid proteases"/>
    <property type="match status" value="1"/>
</dbReference>
<keyword evidence="4 7" id="KW-0378">Hydrolase</keyword>
<feature type="active site" evidence="5">
    <location>
        <position position="34"/>
    </location>
</feature>
<comment type="similarity">
    <text evidence="1 7">Belongs to the peptidase A1 family.</text>
</comment>
<evidence type="ECO:0000256" key="2">
    <source>
        <dbReference type="ARBA" id="ARBA00022670"/>
    </source>
</evidence>
<evidence type="ECO:0000256" key="4">
    <source>
        <dbReference type="ARBA" id="ARBA00022801"/>
    </source>
</evidence>
<sequence length="359" mass="38795">MLDPNATRSAMNWYTYYVQIELGTPPANFTVQIDTGSAQLWVPSTICPDDPCITHNQYDPFTSNTSQLYYNTTMLQYGTGNVTGDIATDVFQTGSPVIYIPQQGFGAATNVTDFGFSDLSSDGLWGLAPPYDQLDVDTSPFATLVGNNLLDKPQFSLWLNPDVSALEAGELVFGGVNPDRYTGQLQELEAFANSTWWQVALDGVTVGGKPLSGLEATSAILDSGTTTIAVSNDDFTLINQAVPSLTFSPYYNAYVVPCQDAINVDVPLPDIGFTMNGSTYSLPQSAWILSLADSNETDPAYQLCQSVIQGGQPATDPIILGMPFMRQWFSVFTLNPETLDAQTVEIAAAAPGSTYQSFY</sequence>
<proteinExistence type="inferred from homology"/>
<keyword evidence="3 7" id="KW-0064">Aspartyl protease</keyword>
<dbReference type="Proteomes" id="UP001465755">
    <property type="component" value="Unassembled WGS sequence"/>
</dbReference>
<dbReference type="InterPro" id="IPR021109">
    <property type="entry name" value="Peptidase_aspartic_dom_sf"/>
</dbReference>
<dbReference type="PROSITE" id="PS51767">
    <property type="entry name" value="PEPTIDASE_A1"/>
    <property type="match status" value="1"/>
</dbReference>
<evidence type="ECO:0000259" key="8">
    <source>
        <dbReference type="PROSITE" id="PS51767"/>
    </source>
</evidence>
<feature type="domain" description="Peptidase A1" evidence="8">
    <location>
        <begin position="16"/>
        <end position="347"/>
    </location>
</feature>
<dbReference type="CDD" id="cd05471">
    <property type="entry name" value="pepsin_like"/>
    <property type="match status" value="1"/>
</dbReference>
<evidence type="ECO:0000313" key="10">
    <source>
        <dbReference type="Proteomes" id="UP001465755"/>
    </source>
</evidence>
<name>A0AAW1P153_9CHLO</name>
<dbReference type="InterPro" id="IPR001461">
    <property type="entry name" value="Aspartic_peptidase_A1"/>
</dbReference>
<evidence type="ECO:0000256" key="3">
    <source>
        <dbReference type="ARBA" id="ARBA00022750"/>
    </source>
</evidence>
<dbReference type="FunFam" id="2.40.70.10:FF:000115">
    <property type="entry name" value="Lysosomal aspartic protease"/>
    <property type="match status" value="1"/>
</dbReference>
<keyword evidence="10" id="KW-1185">Reference proteome</keyword>
<dbReference type="PROSITE" id="PS00141">
    <property type="entry name" value="ASP_PROTEASE"/>
    <property type="match status" value="1"/>
</dbReference>
<accession>A0AAW1P153</accession>
<dbReference type="PRINTS" id="PR00792">
    <property type="entry name" value="PEPSIN"/>
</dbReference>
<dbReference type="Pfam" id="PF00026">
    <property type="entry name" value="Asp"/>
    <property type="match status" value="1"/>
</dbReference>
<dbReference type="PANTHER" id="PTHR47966">
    <property type="entry name" value="BETA-SITE APP-CLEAVING ENZYME, ISOFORM A-RELATED"/>
    <property type="match status" value="1"/>
</dbReference>
<evidence type="ECO:0000256" key="5">
    <source>
        <dbReference type="PIRSR" id="PIRSR601461-1"/>
    </source>
</evidence>
<protein>
    <recommendedName>
        <fullName evidence="8">Peptidase A1 domain-containing protein</fullName>
    </recommendedName>
</protein>